<accession>A0ABY6BGM9</accession>
<organism evidence="2 3">
    <name type="scientific">Tahibacter amnicola</name>
    <dbReference type="NCBI Taxonomy" id="2976241"/>
    <lineage>
        <taxon>Bacteria</taxon>
        <taxon>Pseudomonadati</taxon>
        <taxon>Pseudomonadota</taxon>
        <taxon>Gammaproteobacteria</taxon>
        <taxon>Lysobacterales</taxon>
        <taxon>Rhodanobacteraceae</taxon>
        <taxon>Tahibacter</taxon>
    </lineage>
</organism>
<dbReference type="Proteomes" id="UP001064632">
    <property type="component" value="Chromosome"/>
</dbReference>
<reference evidence="2" key="1">
    <citation type="submission" date="2022-09" db="EMBL/GenBank/DDBJ databases">
        <title>Tahibacter sp. nov., isolated from a fresh water.</title>
        <authorList>
            <person name="Baek J.H."/>
            <person name="Lee J.K."/>
            <person name="Kim J.M."/>
            <person name="Jeon C.O."/>
        </authorList>
    </citation>
    <scope>NUCLEOTIDE SEQUENCE</scope>
    <source>
        <strain evidence="2">W38</strain>
    </source>
</reference>
<gene>
    <name evidence="2" type="ORF">N4264_05930</name>
</gene>
<evidence type="ECO:0000313" key="3">
    <source>
        <dbReference type="Proteomes" id="UP001064632"/>
    </source>
</evidence>
<keyword evidence="3" id="KW-1185">Reference proteome</keyword>
<proteinExistence type="predicted"/>
<evidence type="ECO:0000313" key="2">
    <source>
        <dbReference type="EMBL" id="UXI69186.1"/>
    </source>
</evidence>
<evidence type="ECO:0000256" key="1">
    <source>
        <dbReference type="SAM" id="Phobius"/>
    </source>
</evidence>
<feature type="transmembrane region" description="Helical" evidence="1">
    <location>
        <begin position="28"/>
        <end position="46"/>
    </location>
</feature>
<dbReference type="RefSeq" id="WP_261696144.1">
    <property type="nucleotide sequence ID" value="NZ_CP104694.1"/>
</dbReference>
<protein>
    <submittedName>
        <fullName evidence="2">Uncharacterized protein</fullName>
    </submittedName>
</protein>
<keyword evidence="1" id="KW-1133">Transmembrane helix</keyword>
<sequence length="214" mass="23785">MALLFLMLFSGLVWLTQGDTALAPLWVIPLGVLALALAWVAAASLVETAQARSVARAGGPESSALHRIRAIAVAEPGCRFRVYRTPAGLRVIALHRRFEPGEPDVARYFQQLGTDPLYRTLCLTQRCFRARLTPKPWRIEMPHGLRPSHGSWPVPDTMRAVREQWVREYELKSRGYAACEFIETIGSGNVDAIAEKVCRLHDTLSGAEDRLPIA</sequence>
<keyword evidence="1" id="KW-0472">Membrane</keyword>
<dbReference type="EMBL" id="CP104694">
    <property type="protein sequence ID" value="UXI69186.1"/>
    <property type="molecule type" value="Genomic_DNA"/>
</dbReference>
<keyword evidence="1" id="KW-0812">Transmembrane</keyword>
<name>A0ABY6BGM9_9GAMM</name>